<evidence type="ECO:0000313" key="2">
    <source>
        <dbReference type="EMBL" id="GAA0356974.1"/>
    </source>
</evidence>
<feature type="transmembrane region" description="Helical" evidence="1">
    <location>
        <begin position="70"/>
        <end position="95"/>
    </location>
</feature>
<dbReference type="Proteomes" id="UP001501166">
    <property type="component" value="Unassembled WGS sequence"/>
</dbReference>
<gene>
    <name evidence="2" type="ORF">GCM10008932_07390</name>
</gene>
<feature type="transmembrane region" description="Helical" evidence="1">
    <location>
        <begin position="39"/>
        <end position="58"/>
    </location>
</feature>
<keyword evidence="1" id="KW-0812">Transmembrane</keyword>
<name>A0ABP3GYD8_9LACT</name>
<keyword evidence="3" id="KW-1185">Reference proteome</keyword>
<keyword evidence="1" id="KW-0472">Membrane</keyword>
<evidence type="ECO:0000256" key="1">
    <source>
        <dbReference type="SAM" id="Phobius"/>
    </source>
</evidence>
<organism evidence="2 3">
    <name type="scientific">Alkalibacterium iburiense</name>
    <dbReference type="NCBI Taxonomy" id="290589"/>
    <lineage>
        <taxon>Bacteria</taxon>
        <taxon>Bacillati</taxon>
        <taxon>Bacillota</taxon>
        <taxon>Bacilli</taxon>
        <taxon>Lactobacillales</taxon>
        <taxon>Carnobacteriaceae</taxon>
        <taxon>Alkalibacterium</taxon>
    </lineage>
</organism>
<feature type="transmembrane region" description="Helical" evidence="1">
    <location>
        <begin position="107"/>
        <end position="127"/>
    </location>
</feature>
<proteinExistence type="predicted"/>
<evidence type="ECO:0000313" key="3">
    <source>
        <dbReference type="Proteomes" id="UP001501166"/>
    </source>
</evidence>
<feature type="transmembrane region" description="Helical" evidence="1">
    <location>
        <begin position="15"/>
        <end position="33"/>
    </location>
</feature>
<dbReference type="EMBL" id="BAAACW010000043">
    <property type="protein sequence ID" value="GAA0356974.1"/>
    <property type="molecule type" value="Genomic_DNA"/>
</dbReference>
<sequence>MKFQELRTVDKQKRYRYIVMLPSLFLLITLLSYEAHYALFTSILSLTMIIDLFFVGILNNKKNYNYTYFLMDSLTLILITLLSILIISPMVISLLSRLTSLTIFEAHSYWTYVVSSPLLVYLLWYLVIKAQKKTYRVDVNWKWKASTIKNLNFNENDFE</sequence>
<reference evidence="3" key="1">
    <citation type="journal article" date="2019" name="Int. J. Syst. Evol. Microbiol.">
        <title>The Global Catalogue of Microorganisms (GCM) 10K type strain sequencing project: providing services to taxonomists for standard genome sequencing and annotation.</title>
        <authorList>
            <consortium name="The Broad Institute Genomics Platform"/>
            <consortium name="The Broad Institute Genome Sequencing Center for Infectious Disease"/>
            <person name="Wu L."/>
            <person name="Ma J."/>
        </authorList>
    </citation>
    <scope>NUCLEOTIDE SEQUENCE [LARGE SCALE GENOMIC DNA]</scope>
    <source>
        <strain evidence="3">JCM 12662</strain>
    </source>
</reference>
<comment type="caution">
    <text evidence="2">The sequence shown here is derived from an EMBL/GenBank/DDBJ whole genome shotgun (WGS) entry which is preliminary data.</text>
</comment>
<keyword evidence="1" id="KW-1133">Transmembrane helix</keyword>
<accession>A0ABP3GYD8</accession>
<protein>
    <submittedName>
        <fullName evidence="2">Uncharacterized protein</fullName>
    </submittedName>
</protein>